<accession>A0A0K2U465</accession>
<sequence length="45" mass="5132">MRLHSTIYTKSFPHRKFCDPISVEILITSIPTSRDFLIVSITIGP</sequence>
<evidence type="ECO:0000313" key="1">
    <source>
        <dbReference type="EMBL" id="CDW32491.1"/>
    </source>
</evidence>
<dbReference type="AlphaFoldDB" id="A0A0K2U465"/>
<reference evidence="1" key="1">
    <citation type="submission" date="2014-05" db="EMBL/GenBank/DDBJ databases">
        <authorList>
            <person name="Chronopoulou M."/>
        </authorList>
    </citation>
    <scope>NUCLEOTIDE SEQUENCE</scope>
    <source>
        <tissue evidence="1">Whole organism</tissue>
    </source>
</reference>
<organism evidence="1">
    <name type="scientific">Lepeophtheirus salmonis</name>
    <name type="common">Salmon louse</name>
    <name type="synonym">Caligus salmonis</name>
    <dbReference type="NCBI Taxonomy" id="72036"/>
    <lineage>
        <taxon>Eukaryota</taxon>
        <taxon>Metazoa</taxon>
        <taxon>Ecdysozoa</taxon>
        <taxon>Arthropoda</taxon>
        <taxon>Crustacea</taxon>
        <taxon>Multicrustacea</taxon>
        <taxon>Hexanauplia</taxon>
        <taxon>Copepoda</taxon>
        <taxon>Siphonostomatoida</taxon>
        <taxon>Caligidae</taxon>
        <taxon>Lepeophtheirus</taxon>
    </lineage>
</organism>
<dbReference type="EMBL" id="HACA01015130">
    <property type="protein sequence ID" value="CDW32491.1"/>
    <property type="molecule type" value="Transcribed_RNA"/>
</dbReference>
<proteinExistence type="predicted"/>
<protein>
    <submittedName>
        <fullName evidence="1">Uncharacterized protein</fullName>
    </submittedName>
</protein>
<name>A0A0K2U465_LEPSM</name>